<dbReference type="EMBL" id="JACHEK010000002">
    <property type="protein sequence ID" value="MBB6143102.1"/>
    <property type="molecule type" value="Genomic_DNA"/>
</dbReference>
<dbReference type="AlphaFoldDB" id="A0A841JP17"/>
<gene>
    <name evidence="2" type="ORF">HNQ77_001046</name>
</gene>
<evidence type="ECO:0000313" key="3">
    <source>
        <dbReference type="Proteomes" id="UP000538666"/>
    </source>
</evidence>
<sequence length="61" mass="6550">MVGEGSSETTKIRTTTTEKNAAPTIKKIFMTSPLRLPVALIYTIPIFASLVSCLPLTLVAL</sequence>
<organism evidence="2 3">
    <name type="scientific">Silvibacterium bohemicum</name>
    <dbReference type="NCBI Taxonomy" id="1577686"/>
    <lineage>
        <taxon>Bacteria</taxon>
        <taxon>Pseudomonadati</taxon>
        <taxon>Acidobacteriota</taxon>
        <taxon>Terriglobia</taxon>
        <taxon>Terriglobales</taxon>
        <taxon>Acidobacteriaceae</taxon>
        <taxon>Silvibacterium</taxon>
    </lineage>
</organism>
<proteinExistence type="predicted"/>
<reference evidence="2 3" key="1">
    <citation type="submission" date="2020-08" db="EMBL/GenBank/DDBJ databases">
        <title>Genomic Encyclopedia of Type Strains, Phase IV (KMG-IV): sequencing the most valuable type-strain genomes for metagenomic binning, comparative biology and taxonomic classification.</title>
        <authorList>
            <person name="Goeker M."/>
        </authorList>
    </citation>
    <scope>NUCLEOTIDE SEQUENCE [LARGE SCALE GENOMIC DNA]</scope>
    <source>
        <strain evidence="2 3">DSM 103733</strain>
    </source>
</reference>
<name>A0A841JP17_9BACT</name>
<keyword evidence="1" id="KW-0812">Transmembrane</keyword>
<dbReference type="Proteomes" id="UP000538666">
    <property type="component" value="Unassembled WGS sequence"/>
</dbReference>
<accession>A0A841JP17</accession>
<evidence type="ECO:0000256" key="1">
    <source>
        <dbReference type="SAM" id="Phobius"/>
    </source>
</evidence>
<comment type="caution">
    <text evidence="2">The sequence shown here is derived from an EMBL/GenBank/DDBJ whole genome shotgun (WGS) entry which is preliminary data.</text>
</comment>
<keyword evidence="1" id="KW-0472">Membrane</keyword>
<protein>
    <submittedName>
        <fullName evidence="2">Uncharacterized protein</fullName>
    </submittedName>
</protein>
<keyword evidence="3" id="KW-1185">Reference proteome</keyword>
<keyword evidence="1" id="KW-1133">Transmembrane helix</keyword>
<feature type="transmembrane region" description="Helical" evidence="1">
    <location>
        <begin position="39"/>
        <end position="60"/>
    </location>
</feature>
<evidence type="ECO:0000313" key="2">
    <source>
        <dbReference type="EMBL" id="MBB6143102.1"/>
    </source>
</evidence>